<accession>A0A3B1DWG4</accession>
<dbReference type="PANTHER" id="PTHR30535:SF34">
    <property type="entry name" value="MOLYBDATE-BINDING PROTEIN MOLA"/>
    <property type="match status" value="1"/>
</dbReference>
<protein>
    <submittedName>
        <fullName evidence="3">Vitamin B12 ABC transporter, B12-binding component BtuF</fullName>
    </submittedName>
</protein>
<dbReference type="InterPro" id="IPR054828">
    <property type="entry name" value="Vit_B12_bind_prot"/>
</dbReference>
<dbReference type="Gene3D" id="3.40.50.1980">
    <property type="entry name" value="Nitrogenase molybdenum iron protein domain"/>
    <property type="match status" value="2"/>
</dbReference>
<dbReference type="AlphaFoldDB" id="A0A3B1DWG4"/>
<dbReference type="Pfam" id="PF01497">
    <property type="entry name" value="Peripla_BP_2"/>
    <property type="match status" value="1"/>
</dbReference>
<sequence length="273" mass="30876">MRYLFLLLFTINLFSYDRVVALSPAINEIIYALDDGKKIVGNTTFCNYPKDAKQKPKVGGYFTPSLEKIISLKPDIVIMQSSSVKLAQKLNKLGITTKIVKLNKLNDIKNTIRDIGNILDKNKQAKIILGNLESKLLNTKNIIKNKKILIVIGHNLKLDKRIFVAGKNLYFDDIINFSGNTNAFQNKKVGQPILNMENIIALNPDIVILLAPYMQQKGLKKNDLINPWLSLPIHASQTKAIYVLSEDYAGISSHRLSLFLDDFKEYLLDAKTR</sequence>
<dbReference type="GO" id="GO:0071281">
    <property type="term" value="P:cellular response to iron ion"/>
    <property type="evidence" value="ECO:0007669"/>
    <property type="project" value="TreeGrafter"/>
</dbReference>
<dbReference type="SUPFAM" id="SSF53807">
    <property type="entry name" value="Helical backbone' metal receptor"/>
    <property type="match status" value="1"/>
</dbReference>
<keyword evidence="1" id="KW-0732">Signal</keyword>
<evidence type="ECO:0000256" key="1">
    <source>
        <dbReference type="ARBA" id="ARBA00022729"/>
    </source>
</evidence>
<dbReference type="NCBIfam" id="NF038402">
    <property type="entry name" value="TroA_like"/>
    <property type="match status" value="1"/>
</dbReference>
<evidence type="ECO:0000259" key="2">
    <source>
        <dbReference type="PROSITE" id="PS50983"/>
    </source>
</evidence>
<dbReference type="PROSITE" id="PS50983">
    <property type="entry name" value="FE_B12_PBP"/>
    <property type="match status" value="1"/>
</dbReference>
<dbReference type="PANTHER" id="PTHR30535">
    <property type="entry name" value="VITAMIN B12-BINDING PROTEIN"/>
    <property type="match status" value="1"/>
</dbReference>
<dbReference type="EMBL" id="UOYO01000013">
    <property type="protein sequence ID" value="VAY86486.1"/>
    <property type="molecule type" value="Genomic_DNA"/>
</dbReference>
<feature type="domain" description="Fe/B12 periplasmic-binding" evidence="2">
    <location>
        <begin position="18"/>
        <end position="271"/>
    </location>
</feature>
<name>A0A3B1DWG4_9ZZZZ</name>
<organism evidence="3">
    <name type="scientific">hydrothermal vent metagenome</name>
    <dbReference type="NCBI Taxonomy" id="652676"/>
    <lineage>
        <taxon>unclassified sequences</taxon>
        <taxon>metagenomes</taxon>
        <taxon>ecological metagenomes</taxon>
    </lineage>
</organism>
<dbReference type="InterPro" id="IPR050902">
    <property type="entry name" value="ABC_Transporter_SBP"/>
</dbReference>
<gene>
    <name evidence="3" type="ORF">MNB_ARC-1_166</name>
</gene>
<dbReference type="InterPro" id="IPR002491">
    <property type="entry name" value="ABC_transptr_periplasmic_BD"/>
</dbReference>
<proteinExistence type="predicted"/>
<reference evidence="3" key="1">
    <citation type="submission" date="2018-10" db="EMBL/GenBank/DDBJ databases">
        <authorList>
            <person name="Aoki K."/>
        </authorList>
    </citation>
    <scope>NUCLEOTIDE SEQUENCE</scope>
</reference>
<evidence type="ECO:0000313" key="3">
    <source>
        <dbReference type="EMBL" id="VAY86486.1"/>
    </source>
</evidence>